<feature type="signal peptide" evidence="1">
    <location>
        <begin position="1"/>
        <end position="28"/>
    </location>
</feature>
<dbReference type="EMBL" id="PDCP01000022">
    <property type="protein sequence ID" value="PEG38098.1"/>
    <property type="molecule type" value="Genomic_DNA"/>
</dbReference>
<evidence type="ECO:0000313" key="4">
    <source>
        <dbReference type="Proteomes" id="UP000220914"/>
    </source>
</evidence>
<keyword evidence="1" id="KW-0732">Signal</keyword>
<comment type="caution">
    <text evidence="3">The sequence shown here is derived from an EMBL/GenBank/DDBJ whole genome shotgun (WGS) entry which is preliminary data.</text>
</comment>
<dbReference type="AlphaFoldDB" id="A0A2A7N3V1"/>
<organism evidence="3 4">
    <name type="scientific">Mycolicibacterium agri</name>
    <name type="common">Mycobacterium agri</name>
    <dbReference type="NCBI Taxonomy" id="36811"/>
    <lineage>
        <taxon>Bacteria</taxon>
        <taxon>Bacillati</taxon>
        <taxon>Actinomycetota</taxon>
        <taxon>Actinomycetes</taxon>
        <taxon>Mycobacteriales</taxon>
        <taxon>Mycobacteriaceae</taxon>
        <taxon>Mycolicibacterium</taxon>
    </lineage>
</organism>
<evidence type="ECO:0000256" key="1">
    <source>
        <dbReference type="SAM" id="SignalP"/>
    </source>
</evidence>
<evidence type="ECO:0000313" key="5">
    <source>
        <dbReference type="Proteomes" id="UP000465302"/>
    </source>
</evidence>
<name>A0A2A7N3V1_MYCAG</name>
<keyword evidence="4" id="KW-1185">Reference proteome</keyword>
<accession>A0A2A7N3V1</accession>
<dbReference type="Proteomes" id="UP000465302">
    <property type="component" value="Unassembled WGS sequence"/>
</dbReference>
<sequence>MRRQRLRLLAVAAALIFAMAFAGAPAHATPGVLVYPGMEIHQGTTVCTLGFVDPGARIAFTAGHCRGDGPVVDNVGNPIGALASFRDNTPDGATVATDHLISDWETISLAPDVMVNDILPGGRVLVSDPAVVPTPGLPICHFGVVTGESCGTIESVNNGWFTMANGVVSQKGDSGGPVYVITPDGRAAIVGMFNSTWGNYPAAVSWQSASQQAREDVVQAASGQIFTS</sequence>
<proteinExistence type="predicted"/>
<gene>
    <name evidence="3" type="ORF">CQY20_14240</name>
    <name evidence="2" type="ORF">MAGR_02750</name>
</gene>
<dbReference type="OrthoDB" id="4519518at2"/>
<reference evidence="2" key="3">
    <citation type="submission" date="2020-02" db="EMBL/GenBank/DDBJ databases">
        <authorList>
            <person name="Matsumoto Y."/>
            <person name="Motooka D."/>
            <person name="Nakamura S."/>
        </authorList>
    </citation>
    <scope>NUCLEOTIDE SEQUENCE</scope>
    <source>
        <strain evidence="2">JCM 6377</strain>
    </source>
</reference>
<protein>
    <recommendedName>
        <fullName evidence="6">Trypsin</fullName>
    </recommendedName>
</protein>
<dbReference type="InterPro" id="IPR043504">
    <property type="entry name" value="Peptidase_S1_PA_chymotrypsin"/>
</dbReference>
<evidence type="ECO:0000313" key="3">
    <source>
        <dbReference type="EMBL" id="PEG38098.1"/>
    </source>
</evidence>
<dbReference type="EMBL" id="BLKS01000001">
    <property type="protein sequence ID" value="GFG48834.1"/>
    <property type="molecule type" value="Genomic_DNA"/>
</dbReference>
<evidence type="ECO:0000313" key="2">
    <source>
        <dbReference type="EMBL" id="GFG48834.1"/>
    </source>
</evidence>
<feature type="chain" id="PRO_5036315608" description="Trypsin" evidence="1">
    <location>
        <begin position="29"/>
        <end position="228"/>
    </location>
</feature>
<dbReference type="SUPFAM" id="SSF50494">
    <property type="entry name" value="Trypsin-like serine proteases"/>
    <property type="match status" value="1"/>
</dbReference>
<dbReference type="Gene3D" id="2.40.10.10">
    <property type="entry name" value="Trypsin-like serine proteases"/>
    <property type="match status" value="2"/>
</dbReference>
<dbReference type="InterPro" id="IPR009003">
    <property type="entry name" value="Peptidase_S1_PA"/>
</dbReference>
<reference evidence="3 4" key="1">
    <citation type="submission" date="2017-10" db="EMBL/GenBank/DDBJ databases">
        <title>The new phylogeny of genus Mycobacterium.</title>
        <authorList>
            <person name="Tortoli E."/>
            <person name="Trovato A."/>
            <person name="Cirillo D.M."/>
        </authorList>
    </citation>
    <scope>NUCLEOTIDE SEQUENCE [LARGE SCALE GENOMIC DNA]</scope>
    <source>
        <strain evidence="3 4">CCUG37673</strain>
    </source>
</reference>
<evidence type="ECO:0008006" key="6">
    <source>
        <dbReference type="Google" id="ProtNLM"/>
    </source>
</evidence>
<reference evidence="2 5" key="2">
    <citation type="journal article" date="2019" name="Emerg. Microbes Infect.">
        <title>Comprehensive subspecies identification of 175 nontuberculous mycobacteria species based on 7547 genomic profiles.</title>
        <authorList>
            <person name="Matsumoto Y."/>
            <person name="Kinjo T."/>
            <person name="Motooka D."/>
            <person name="Nabeya D."/>
            <person name="Jung N."/>
            <person name="Uechi K."/>
            <person name="Horii T."/>
            <person name="Iida T."/>
            <person name="Fujita J."/>
            <person name="Nakamura S."/>
        </authorList>
    </citation>
    <scope>NUCLEOTIDE SEQUENCE [LARGE SCALE GENOMIC DNA]</scope>
    <source>
        <strain evidence="2 5">JCM 6377</strain>
    </source>
</reference>
<dbReference type="Proteomes" id="UP000220914">
    <property type="component" value="Unassembled WGS sequence"/>
</dbReference>